<name>A0ABN6MR66_9BACT</name>
<gene>
    <name evidence="3" type="ORF">AMOR_24360</name>
</gene>
<keyword evidence="4" id="KW-1185">Reference proteome</keyword>
<evidence type="ECO:0000259" key="1">
    <source>
        <dbReference type="Pfam" id="PF00534"/>
    </source>
</evidence>
<accession>A0ABN6MR66</accession>
<evidence type="ECO:0008006" key="5">
    <source>
        <dbReference type="Google" id="ProtNLM"/>
    </source>
</evidence>
<proteinExistence type="predicted"/>
<dbReference type="InterPro" id="IPR028098">
    <property type="entry name" value="Glyco_trans_4-like_N"/>
</dbReference>
<dbReference type="EMBL" id="AP025591">
    <property type="protein sequence ID" value="BDG03440.1"/>
    <property type="molecule type" value="Genomic_DNA"/>
</dbReference>
<reference evidence="4" key="1">
    <citation type="journal article" date="2022" name="Int. J. Syst. Evol. Microbiol.">
        <title>Anaeromyxobacter oryzae sp. nov., Anaeromyxobacter diazotrophicus sp. nov. and Anaeromyxobacter paludicola sp. nov., isolated from paddy soils.</title>
        <authorList>
            <person name="Itoh H."/>
            <person name="Xu Z."/>
            <person name="Mise K."/>
            <person name="Masuda Y."/>
            <person name="Ushijima N."/>
            <person name="Hayakawa C."/>
            <person name="Shiratori Y."/>
            <person name="Senoo K."/>
        </authorList>
    </citation>
    <scope>NUCLEOTIDE SEQUENCE [LARGE SCALE GENOMIC DNA]</scope>
    <source>
        <strain evidence="4">Red232</strain>
    </source>
</reference>
<dbReference type="PANTHER" id="PTHR12526:SF600">
    <property type="entry name" value="GLYCOSYL TRANSFERASE GROUP 1"/>
    <property type="match status" value="1"/>
</dbReference>
<evidence type="ECO:0000259" key="2">
    <source>
        <dbReference type="Pfam" id="PF13579"/>
    </source>
</evidence>
<dbReference type="RefSeq" id="WP_248361452.1">
    <property type="nucleotide sequence ID" value="NZ_AP025591.1"/>
</dbReference>
<sequence length="406" mass="44390">MTARADPSGAFKVTRPGWIAYVGPFMFPWGQASSRRVYGVAQSLARAGHRVVVGSGEQHPRVPALLEQENGGQLVHVGLGELHGTDASVIAKAIRLLVSQGARAVRWLEAQPITPSHVIVYGGYAPFMARIMPWCRRRGVPVIADVVEWYEPSHLPGGRWGAFNASTNIALRWQYPRCDGVIAISAFLERYYAARGVPVIRVPPTLDVSRFAAADEQRTSKCPGIDLVYAGTPGKKDLLPNVIAAVRRLSSRQVRLRVLGVSHEQVVRLVGKREGLSDEISIVGRVPQQEIARAYQDADFSVLARAPLRYAEAGFPTKVTESLAAGVPVICNATGDLAEYIRDGHEGLLCADHSPEALASGFERALSLSVADRFQMRTSARLAAERSFDYRRYSDLLADFLAAVRR</sequence>
<evidence type="ECO:0000313" key="3">
    <source>
        <dbReference type="EMBL" id="BDG03440.1"/>
    </source>
</evidence>
<dbReference type="PANTHER" id="PTHR12526">
    <property type="entry name" value="GLYCOSYLTRANSFERASE"/>
    <property type="match status" value="1"/>
</dbReference>
<organism evidence="3 4">
    <name type="scientific">Anaeromyxobacter oryzae</name>
    <dbReference type="NCBI Taxonomy" id="2918170"/>
    <lineage>
        <taxon>Bacteria</taxon>
        <taxon>Pseudomonadati</taxon>
        <taxon>Myxococcota</taxon>
        <taxon>Myxococcia</taxon>
        <taxon>Myxococcales</taxon>
        <taxon>Cystobacterineae</taxon>
        <taxon>Anaeromyxobacteraceae</taxon>
        <taxon>Anaeromyxobacter</taxon>
    </lineage>
</organism>
<dbReference type="Pfam" id="PF00534">
    <property type="entry name" value="Glycos_transf_1"/>
    <property type="match status" value="1"/>
</dbReference>
<dbReference type="Proteomes" id="UP001162891">
    <property type="component" value="Chromosome"/>
</dbReference>
<dbReference type="SUPFAM" id="SSF53756">
    <property type="entry name" value="UDP-Glycosyltransferase/glycogen phosphorylase"/>
    <property type="match status" value="1"/>
</dbReference>
<feature type="domain" description="Glycosyltransferase subfamily 4-like N-terminal" evidence="2">
    <location>
        <begin position="34"/>
        <end position="202"/>
    </location>
</feature>
<evidence type="ECO:0000313" key="4">
    <source>
        <dbReference type="Proteomes" id="UP001162891"/>
    </source>
</evidence>
<dbReference type="InterPro" id="IPR001296">
    <property type="entry name" value="Glyco_trans_1"/>
</dbReference>
<dbReference type="Gene3D" id="3.40.50.2000">
    <property type="entry name" value="Glycogen Phosphorylase B"/>
    <property type="match status" value="2"/>
</dbReference>
<feature type="domain" description="Glycosyl transferase family 1" evidence="1">
    <location>
        <begin position="235"/>
        <end position="378"/>
    </location>
</feature>
<dbReference type="Pfam" id="PF13579">
    <property type="entry name" value="Glyco_trans_4_4"/>
    <property type="match status" value="1"/>
</dbReference>
<dbReference type="CDD" id="cd03794">
    <property type="entry name" value="GT4_WbuB-like"/>
    <property type="match status" value="1"/>
</dbReference>
<protein>
    <recommendedName>
        <fullName evidence="5">Glycosyl transferase group 1</fullName>
    </recommendedName>
</protein>